<evidence type="ECO:0000256" key="1">
    <source>
        <dbReference type="SAM" id="Phobius"/>
    </source>
</evidence>
<protein>
    <submittedName>
        <fullName evidence="2">ABC transporter permease</fullName>
    </submittedName>
</protein>
<feature type="transmembrane region" description="Helical" evidence="1">
    <location>
        <begin position="54"/>
        <end position="75"/>
    </location>
</feature>
<proteinExistence type="predicted"/>
<feature type="transmembrane region" description="Helical" evidence="1">
    <location>
        <begin position="96"/>
        <end position="123"/>
    </location>
</feature>
<comment type="caution">
    <text evidence="2">The sequence shown here is derived from an EMBL/GenBank/DDBJ whole genome shotgun (WGS) entry which is preliminary data.</text>
</comment>
<dbReference type="PANTHER" id="PTHR43471:SF1">
    <property type="entry name" value="ABC TRANSPORTER PERMEASE PROTEIN NOSY-RELATED"/>
    <property type="match status" value="1"/>
</dbReference>
<keyword evidence="1" id="KW-0472">Membrane</keyword>
<dbReference type="EMBL" id="JBHUCZ010000002">
    <property type="protein sequence ID" value="MFD1567073.1"/>
    <property type="molecule type" value="Genomic_DNA"/>
</dbReference>
<accession>A0ABD6BSC4</accession>
<dbReference type="Pfam" id="PF12679">
    <property type="entry name" value="ABC2_membrane_2"/>
    <property type="match status" value="1"/>
</dbReference>
<name>A0ABD6BSC4_9EURY</name>
<reference evidence="2 3" key="1">
    <citation type="journal article" date="2019" name="Int. J. Syst. Evol. Microbiol.">
        <title>The Global Catalogue of Microorganisms (GCM) 10K type strain sequencing project: providing services to taxonomists for standard genome sequencing and annotation.</title>
        <authorList>
            <consortium name="The Broad Institute Genomics Platform"/>
            <consortium name="The Broad Institute Genome Sequencing Center for Infectious Disease"/>
            <person name="Wu L."/>
            <person name="Ma J."/>
        </authorList>
    </citation>
    <scope>NUCLEOTIDE SEQUENCE [LARGE SCALE GENOMIC DNA]</scope>
    <source>
        <strain evidence="2 3">CGMCC 1.12859</strain>
    </source>
</reference>
<evidence type="ECO:0000313" key="3">
    <source>
        <dbReference type="Proteomes" id="UP001597139"/>
    </source>
</evidence>
<keyword evidence="1" id="KW-0812">Transmembrane</keyword>
<organism evidence="2 3">
    <name type="scientific">Halolamina litorea</name>
    <dbReference type="NCBI Taxonomy" id="1515593"/>
    <lineage>
        <taxon>Archaea</taxon>
        <taxon>Methanobacteriati</taxon>
        <taxon>Methanobacteriota</taxon>
        <taxon>Stenosarchaea group</taxon>
        <taxon>Halobacteria</taxon>
        <taxon>Halobacteriales</taxon>
        <taxon>Haloferacaceae</taxon>
    </lineage>
</organism>
<feature type="transmembrane region" description="Helical" evidence="1">
    <location>
        <begin position="238"/>
        <end position="258"/>
    </location>
</feature>
<dbReference type="GO" id="GO:0005886">
    <property type="term" value="C:plasma membrane"/>
    <property type="evidence" value="ECO:0007669"/>
    <property type="project" value="UniProtKB-SubCell"/>
</dbReference>
<keyword evidence="3" id="KW-1185">Reference proteome</keyword>
<gene>
    <name evidence="2" type="ORF">ACFSAU_06180</name>
</gene>
<dbReference type="RefSeq" id="WP_267646486.1">
    <property type="nucleotide sequence ID" value="NZ_JANHGR010000001.1"/>
</dbReference>
<dbReference type="PANTHER" id="PTHR43471">
    <property type="entry name" value="ABC TRANSPORTER PERMEASE"/>
    <property type="match status" value="1"/>
</dbReference>
<dbReference type="AlphaFoldDB" id="A0ABD6BSC4"/>
<dbReference type="Proteomes" id="UP001597139">
    <property type="component" value="Unassembled WGS sequence"/>
</dbReference>
<sequence length="265" mass="28591">MSLRTVARKYAADTHRTKSAWVVTALFAVVFGFIGWSSGYSYGGEVNPLVAGGITNAAAVLVPLATLALGHGAVAGARESGSLRVLLAYPHSRRDVAAGAFLGRLGPILLAVTVGLVVAPMTYALRVGQLPSADYLTLVGFVYLWTLFATALAVGVSALVTTGRRAIAGGLGTYIGFLFVWDWLPSEIVRRTVPRDQRYPRPEWAQLWTSLDPVSGYTDATRLLRFRPDEPLAVFETMPFLAAVIAVWAVVPMALALWRFPRTDL</sequence>
<keyword evidence="1" id="KW-1133">Transmembrane helix</keyword>
<feature type="transmembrane region" description="Helical" evidence="1">
    <location>
        <begin position="135"/>
        <end position="159"/>
    </location>
</feature>
<feature type="transmembrane region" description="Helical" evidence="1">
    <location>
        <begin position="166"/>
        <end position="184"/>
    </location>
</feature>
<evidence type="ECO:0000313" key="2">
    <source>
        <dbReference type="EMBL" id="MFD1567073.1"/>
    </source>
</evidence>
<feature type="transmembrane region" description="Helical" evidence="1">
    <location>
        <begin position="20"/>
        <end position="42"/>
    </location>
</feature>